<dbReference type="SMART" id="SM00382">
    <property type="entry name" value="AAA"/>
    <property type="match status" value="2"/>
</dbReference>
<feature type="transmembrane region" description="Helical" evidence="11">
    <location>
        <begin position="878"/>
        <end position="901"/>
    </location>
</feature>
<evidence type="ECO:0000256" key="4">
    <source>
        <dbReference type="ARBA" id="ARBA00022737"/>
    </source>
</evidence>
<feature type="transmembrane region" description="Helical" evidence="11">
    <location>
        <begin position="711"/>
        <end position="731"/>
    </location>
</feature>
<keyword evidence="4" id="KW-0677">Repeat</keyword>
<evidence type="ECO:0000259" key="12">
    <source>
        <dbReference type="PROSITE" id="PS50893"/>
    </source>
</evidence>
<keyword evidence="9" id="KW-0325">Glycoprotein</keyword>
<dbReference type="GO" id="GO:0140359">
    <property type="term" value="F:ABC-type transporter activity"/>
    <property type="evidence" value="ECO:0007669"/>
    <property type="project" value="InterPro"/>
</dbReference>
<feature type="transmembrane region" description="Helical" evidence="11">
    <location>
        <begin position="676"/>
        <end position="699"/>
    </location>
</feature>
<feature type="transmembrane region" description="Helical" evidence="11">
    <location>
        <begin position="158"/>
        <end position="178"/>
    </location>
</feature>
<feature type="transmembrane region" description="Helical" evidence="11">
    <location>
        <begin position="83"/>
        <end position="103"/>
    </location>
</feature>
<feature type="transmembrane region" description="Helical" evidence="11">
    <location>
        <begin position="32"/>
        <end position="54"/>
    </location>
</feature>
<feature type="transmembrane region" description="Helical" evidence="11">
    <location>
        <begin position="184"/>
        <end position="205"/>
    </location>
</feature>
<sequence>MGSPEKARGKRGTAEISLSALFRFADRVDFSLMLLGTLGAIGDGCSTNCLLLFASSVMDSLGFGEAQGNQNNFMHEVDKYCLYFLYLALIILVVAFMEGYCWCRTSERQVLRLRYKYVQAVLRQEVGFLEAQEAATSEIVNSISQDTTLIQEVLGEKVPVFVMHCSVFFSGLVFSAYFSWRLCVVASPLVLLLIIPGLLYGKYLVHLSRKSHGENSKANAIVEQAVSSIKTIYSFTAEERIVGRYAGILDRTVKLGLKEGIAKGLAVGSTRLSFAIWAFLAWYGSMLVVSHGERGGRIYAAGLSFVQGGLSLGLAIPELKHFADASVAASRILERIHRVPRIDAEEGTGLQPEAISGEIEFERVQFAYPARPDSVVLNDFSLKVPAGKTVALVGSSGSGKSTVVALLQRFYDVSRGAVKIDGVDLRELRLKWIRTKMGLVSQDHALFATSIRENILLGKPNATMDEITAAAMAANAHSFISQLPRGYETKVGDRGALLSTGQKQRIAIARAIIRNPVILLLDEATSALDSVSEKLVQNALEQASMGRTTLVVAHKLSTVRNADLIAVVDGGKIVEMGSHENLLSMKSGLYNRLVKIQGECRSDDQESGYESDFPSSTTRSSGGRHSPPKSNLASLDSGISDEIISTGSLPPPSFSRLLAMNAPEWKHGLVGSLSAVVFGAVHPIYAFSIGGMIAAFYLHDTREMHAVIGRYSLMFAALSAVSTVVTLAQHYSFAYMGENLTRRIRIKMLENILSFEAAWFDEDQNSSGALCGRLSNEAAMTASGVAIAMTMGLLVAWKLAIVMIAVQPMMILCHYAKVVVLTKASLDFIKEQNRSTQIANEAVHNHRIITSFGCSSRVLQLFEESQEELRKASWRKSLVAGITMGLSPFLAFTSWALDFWYGGKLVQAGEMSAGDVFKTFFIMVSTGKAIAEAGSMTSDLAKGATAVASVFRVLDRQTLSPSSGDVRRRLERIQGKIEMNKVDFAYPTRPQCPVLRDFSLQVNTGTSMGLVGSSGCGKSTVIGLIQRFYDVGRGVVKIDGVDIRQLDLRWLRGSMALVGQEPAIFSGTIRDNIIFGKPGAGEDEIVNAARSANAHEFISSLERGYDTNCGERGVQLSGGQKQRIAIARAVLRDPTILLLDEATSALDLQSEQAVQEALDRVMVGRTTVVVAHRLNTVHKLDAIALLVDGRVAEQGTYSHLMKKRGAFFDLAALQS</sequence>
<dbReference type="Proteomes" id="UP000663760">
    <property type="component" value="Chromosome 9"/>
</dbReference>
<dbReference type="PANTHER" id="PTHR45136:SF2">
    <property type="entry name" value="ABC TRANSPORTER DOMAIN-CONTAINING PROTEIN"/>
    <property type="match status" value="1"/>
</dbReference>
<keyword evidence="3 11" id="KW-0812">Transmembrane</keyword>
<dbReference type="FunFam" id="3.40.50.300:FF:001234">
    <property type="entry name" value="ABC multidrug transporter SitT"/>
    <property type="match status" value="1"/>
</dbReference>
<evidence type="ECO:0000256" key="8">
    <source>
        <dbReference type="ARBA" id="ARBA00023136"/>
    </source>
</evidence>
<dbReference type="InterPro" id="IPR003439">
    <property type="entry name" value="ABC_transporter-like_ATP-bd"/>
</dbReference>
<feature type="domain" description="ABC transporter" evidence="12">
    <location>
        <begin position="359"/>
        <end position="595"/>
    </location>
</feature>
<dbReference type="AlphaFoldDB" id="A0A7I8KYD6"/>
<reference evidence="14" key="1">
    <citation type="submission" date="2020-02" db="EMBL/GenBank/DDBJ databases">
        <authorList>
            <person name="Scholz U."/>
            <person name="Mascher M."/>
            <person name="Fiebig A."/>
        </authorList>
    </citation>
    <scope>NUCLEOTIDE SEQUENCE</scope>
</reference>
<organism evidence="14 15">
    <name type="scientific">Spirodela intermedia</name>
    <name type="common">Intermediate duckweed</name>
    <dbReference type="NCBI Taxonomy" id="51605"/>
    <lineage>
        <taxon>Eukaryota</taxon>
        <taxon>Viridiplantae</taxon>
        <taxon>Streptophyta</taxon>
        <taxon>Embryophyta</taxon>
        <taxon>Tracheophyta</taxon>
        <taxon>Spermatophyta</taxon>
        <taxon>Magnoliopsida</taxon>
        <taxon>Liliopsida</taxon>
        <taxon>Araceae</taxon>
        <taxon>Lemnoideae</taxon>
        <taxon>Spirodela</taxon>
    </lineage>
</organism>
<feature type="compositionally biased region" description="Low complexity" evidence="10">
    <location>
        <begin position="614"/>
        <end position="625"/>
    </location>
</feature>
<evidence type="ECO:0000313" key="14">
    <source>
        <dbReference type="EMBL" id="CAA7402813.1"/>
    </source>
</evidence>
<dbReference type="GO" id="GO:0016887">
    <property type="term" value="F:ATP hydrolysis activity"/>
    <property type="evidence" value="ECO:0007669"/>
    <property type="project" value="InterPro"/>
</dbReference>
<name>A0A7I8KYD6_SPIIN</name>
<dbReference type="InterPro" id="IPR011527">
    <property type="entry name" value="ABC1_TM_dom"/>
</dbReference>
<keyword evidence="6" id="KW-0067">ATP-binding</keyword>
<dbReference type="CDD" id="cd18578">
    <property type="entry name" value="ABC_6TM_Pgp_ABCB1_D2_like"/>
    <property type="match status" value="1"/>
</dbReference>
<dbReference type="InterPro" id="IPR017871">
    <property type="entry name" value="ABC_transporter-like_CS"/>
</dbReference>
<dbReference type="SUPFAM" id="SSF90123">
    <property type="entry name" value="ABC transporter transmembrane region"/>
    <property type="match status" value="2"/>
</dbReference>
<gene>
    <name evidence="14" type="ORF">SI8410_09013491</name>
</gene>
<evidence type="ECO:0000256" key="10">
    <source>
        <dbReference type="SAM" id="MobiDB-lite"/>
    </source>
</evidence>
<keyword evidence="2" id="KW-0813">Transport</keyword>
<evidence type="ECO:0000256" key="9">
    <source>
        <dbReference type="ARBA" id="ARBA00023180"/>
    </source>
</evidence>
<evidence type="ECO:0000256" key="11">
    <source>
        <dbReference type="SAM" id="Phobius"/>
    </source>
</evidence>
<feature type="transmembrane region" description="Helical" evidence="11">
    <location>
        <begin position="264"/>
        <end position="284"/>
    </location>
</feature>
<dbReference type="PROSITE" id="PS50893">
    <property type="entry name" value="ABC_TRANSPORTER_2"/>
    <property type="match status" value="2"/>
</dbReference>
<keyword evidence="7 11" id="KW-1133">Transmembrane helix</keyword>
<dbReference type="PROSITE" id="PS00211">
    <property type="entry name" value="ABC_TRANSPORTER_1"/>
    <property type="match status" value="1"/>
</dbReference>
<dbReference type="CDD" id="cd03249">
    <property type="entry name" value="ABC_MTABC3_MDL1_MDL2"/>
    <property type="match status" value="1"/>
</dbReference>
<dbReference type="Pfam" id="PF00664">
    <property type="entry name" value="ABC_membrane"/>
    <property type="match status" value="2"/>
</dbReference>
<evidence type="ECO:0000256" key="3">
    <source>
        <dbReference type="ARBA" id="ARBA00022692"/>
    </source>
</evidence>
<evidence type="ECO:0000256" key="5">
    <source>
        <dbReference type="ARBA" id="ARBA00022741"/>
    </source>
</evidence>
<dbReference type="CDD" id="cd18577">
    <property type="entry name" value="ABC_6TM_Pgp_ABCB1_D1_like"/>
    <property type="match status" value="1"/>
</dbReference>
<feature type="transmembrane region" description="Helical" evidence="11">
    <location>
        <begin position="785"/>
        <end position="806"/>
    </location>
</feature>
<keyword evidence="8 11" id="KW-0472">Membrane</keyword>
<dbReference type="InterPro" id="IPR027417">
    <property type="entry name" value="P-loop_NTPase"/>
</dbReference>
<dbReference type="Gene3D" id="1.20.1560.10">
    <property type="entry name" value="ABC transporter type 1, transmembrane domain"/>
    <property type="match status" value="1"/>
</dbReference>
<dbReference type="Pfam" id="PF00005">
    <property type="entry name" value="ABC_tran"/>
    <property type="match status" value="2"/>
</dbReference>
<feature type="domain" description="ABC transmembrane type-1" evidence="13">
    <location>
        <begin position="669"/>
        <end position="942"/>
    </location>
</feature>
<dbReference type="FunFam" id="3.40.50.300:FF:000205">
    <property type="entry name" value="ABC transporter B family member 4"/>
    <property type="match status" value="1"/>
</dbReference>
<keyword evidence="5" id="KW-0547">Nucleotide-binding</keyword>
<dbReference type="GO" id="GO:0005524">
    <property type="term" value="F:ATP binding"/>
    <property type="evidence" value="ECO:0007669"/>
    <property type="project" value="UniProtKB-KW"/>
</dbReference>
<feature type="domain" description="ABC transporter" evidence="12">
    <location>
        <begin position="977"/>
        <end position="1213"/>
    </location>
</feature>
<dbReference type="EMBL" id="LR746272">
    <property type="protein sequence ID" value="CAA7402813.1"/>
    <property type="molecule type" value="Genomic_DNA"/>
</dbReference>
<evidence type="ECO:0000256" key="2">
    <source>
        <dbReference type="ARBA" id="ARBA00022448"/>
    </source>
</evidence>
<accession>A0A7I8KYD6</accession>
<dbReference type="PANTHER" id="PTHR45136">
    <property type="entry name" value="ABC TRANSPORTER DOMAIN-CONTAINING PROTEIN"/>
    <property type="match status" value="1"/>
</dbReference>
<evidence type="ECO:0000313" key="15">
    <source>
        <dbReference type="Proteomes" id="UP000663760"/>
    </source>
</evidence>
<evidence type="ECO:0000256" key="7">
    <source>
        <dbReference type="ARBA" id="ARBA00022989"/>
    </source>
</evidence>
<evidence type="ECO:0000256" key="6">
    <source>
        <dbReference type="ARBA" id="ARBA00022840"/>
    </source>
</evidence>
<feature type="region of interest" description="Disordered" evidence="10">
    <location>
        <begin position="601"/>
        <end position="632"/>
    </location>
</feature>
<comment type="similarity">
    <text evidence="1">Belongs to the ABC transporter superfamily. ABCB family. Multidrug resistance exporter (TC 3.A.1.201) subfamily.</text>
</comment>
<feature type="domain" description="ABC transmembrane type-1" evidence="13">
    <location>
        <begin position="34"/>
        <end position="324"/>
    </location>
</feature>
<evidence type="ECO:0000259" key="13">
    <source>
        <dbReference type="PROSITE" id="PS50929"/>
    </source>
</evidence>
<dbReference type="InterPro" id="IPR003593">
    <property type="entry name" value="AAA+_ATPase"/>
</dbReference>
<dbReference type="Gene3D" id="3.40.50.300">
    <property type="entry name" value="P-loop containing nucleotide triphosphate hydrolases"/>
    <property type="match status" value="2"/>
</dbReference>
<proteinExistence type="inferred from homology"/>
<dbReference type="OrthoDB" id="6500128at2759"/>
<dbReference type="SUPFAM" id="SSF52540">
    <property type="entry name" value="P-loop containing nucleoside triphosphate hydrolases"/>
    <property type="match status" value="2"/>
</dbReference>
<dbReference type="GO" id="GO:0016020">
    <property type="term" value="C:membrane"/>
    <property type="evidence" value="ECO:0007669"/>
    <property type="project" value="InterPro"/>
</dbReference>
<protein>
    <submittedName>
        <fullName evidence="14">Uncharacterized protein</fullName>
    </submittedName>
</protein>
<keyword evidence="15" id="KW-1185">Reference proteome</keyword>
<dbReference type="InterPro" id="IPR036640">
    <property type="entry name" value="ABC1_TM_sf"/>
</dbReference>
<evidence type="ECO:0000256" key="1">
    <source>
        <dbReference type="ARBA" id="ARBA00007577"/>
    </source>
</evidence>
<dbReference type="PROSITE" id="PS50929">
    <property type="entry name" value="ABC_TM1F"/>
    <property type="match status" value="2"/>
</dbReference>